<organism evidence="8 9">
    <name type="scientific">Knoellia flava</name>
    <dbReference type="NCBI Taxonomy" id="913969"/>
    <lineage>
        <taxon>Bacteria</taxon>
        <taxon>Bacillati</taxon>
        <taxon>Actinomycetota</taxon>
        <taxon>Actinomycetes</taxon>
        <taxon>Micrococcales</taxon>
        <taxon>Intrasporangiaceae</taxon>
        <taxon>Knoellia</taxon>
    </lineage>
</organism>
<proteinExistence type="predicted"/>
<dbReference type="InterPro" id="IPR004869">
    <property type="entry name" value="MMPL_dom"/>
</dbReference>
<dbReference type="PROSITE" id="PS50156">
    <property type="entry name" value="SSD"/>
    <property type="match status" value="1"/>
</dbReference>
<dbReference type="InterPro" id="IPR050545">
    <property type="entry name" value="Mycobact_MmpL"/>
</dbReference>
<feature type="transmembrane region" description="Helical" evidence="6">
    <location>
        <begin position="410"/>
        <end position="434"/>
    </location>
</feature>
<dbReference type="Proteomes" id="UP000628079">
    <property type="component" value="Unassembled WGS sequence"/>
</dbReference>
<feature type="transmembrane region" description="Helical" evidence="6">
    <location>
        <begin position="381"/>
        <end position="404"/>
    </location>
</feature>
<feature type="domain" description="SSD" evidence="7">
    <location>
        <begin position="290"/>
        <end position="432"/>
    </location>
</feature>
<feature type="transmembrane region" description="Helical" evidence="6">
    <location>
        <begin position="334"/>
        <end position="354"/>
    </location>
</feature>
<comment type="caution">
    <text evidence="8">The sequence shown here is derived from an EMBL/GenBank/DDBJ whole genome shotgun (WGS) entry which is preliminary data.</text>
</comment>
<evidence type="ECO:0000256" key="4">
    <source>
        <dbReference type="ARBA" id="ARBA00022989"/>
    </source>
</evidence>
<dbReference type="Gene3D" id="1.20.1640.10">
    <property type="entry name" value="Multidrug efflux transporter AcrB transmembrane domain"/>
    <property type="match status" value="2"/>
</dbReference>
<evidence type="ECO:0000259" key="7">
    <source>
        <dbReference type="PROSITE" id="PS50156"/>
    </source>
</evidence>
<dbReference type="SUPFAM" id="SSF82866">
    <property type="entry name" value="Multidrug efflux transporter AcrB transmembrane domain"/>
    <property type="match status" value="2"/>
</dbReference>
<keyword evidence="3 6" id="KW-0812">Transmembrane</keyword>
<evidence type="ECO:0000256" key="3">
    <source>
        <dbReference type="ARBA" id="ARBA00022692"/>
    </source>
</evidence>
<feature type="transmembrane region" description="Helical" evidence="6">
    <location>
        <begin position="277"/>
        <end position="300"/>
    </location>
</feature>
<sequence length="853" mass="90439">MAVLLYRLGRLTARRPWLTLLAWVLVLGGLGGTMAAVATPPSSAISIPGAQFQSVLDTLGREIPRAAGGIGTITIESETGRFTPEQRTAIETTLAEWEKAPHVQSVMDPFENQAQLDDGRAKVAEGQATYDDAEFRLRQAQWLLDRGDEDLAAARAELATLESTGRGSSDRARELRVEIPAREKGNAGIRAQVDDGESQLAAARVQLAQGKGTLALSDGLRFVSEDGATVMLQIQYDDAIAQLSPEVRAHVPEIGEQLTEAGMRVDYSADILQTRSIVGIGEVIGFAVAATVLLVMLGSLLAAGLPLLVALVGVGAGLLAAMASTAFFDMNSMTPALALMLGLAVGIDYALFIVNRHRQQLLDGVEEQHSIGLATGTAGNAVVVAGATVVIALTALTVSGLPILAQMGLVAAGTVVMTVLVALTVTPAVLSLLGRRVVSKRAWRRHQTTADADAAAAADPTGRGSGRWGVLVTNRPWLAIVLTVVTIGLLAMPAVALRLGLPDGSSEPRDSSAFHSYTTIEREFGPGANGPIVAVVSFDEPVAQADVVTMQNRYGRELFNSVGVERVVPFGVSEDRDTLAFQVVPTEGPTSEATTELVHELRDLQQQMPEGVDLGITGQTVANIEISERLADALPLYVALVVGLSLLLLMAVFRSVLVPLVATGGFLLSVAAGFGSVVAVYQWGWLGDLFQVSRAGPIMPFLPTLLIGVLFGLAMDYQMFLVSGMHEARAHGQDSRTAIRTGFRHGYKVVVAAALIMIAVFAGFVFAHLAMIRPMGLGLAIGVAVDAFLVRMTLTPAVLHLLGDRAWWIPRWLDRVLPDLDVEGTKLRTHLARAEADVPARDAASPERELTNV</sequence>
<dbReference type="EMBL" id="BMEA01000002">
    <property type="protein sequence ID" value="GGB79216.1"/>
    <property type="molecule type" value="Genomic_DNA"/>
</dbReference>
<evidence type="ECO:0000256" key="6">
    <source>
        <dbReference type="SAM" id="Phobius"/>
    </source>
</evidence>
<feature type="transmembrane region" description="Helical" evidence="6">
    <location>
        <begin position="307"/>
        <end position="328"/>
    </location>
</feature>
<gene>
    <name evidence="8" type="ORF">GCM10011314_18490</name>
</gene>
<dbReference type="PRINTS" id="PR00702">
    <property type="entry name" value="ACRIFLAVINRP"/>
</dbReference>
<evidence type="ECO:0000256" key="2">
    <source>
        <dbReference type="ARBA" id="ARBA00022475"/>
    </source>
</evidence>
<feature type="transmembrane region" description="Helical" evidence="6">
    <location>
        <begin position="477"/>
        <end position="501"/>
    </location>
</feature>
<keyword evidence="2" id="KW-1003">Cell membrane</keyword>
<evidence type="ECO:0000313" key="9">
    <source>
        <dbReference type="Proteomes" id="UP000628079"/>
    </source>
</evidence>
<evidence type="ECO:0000256" key="5">
    <source>
        <dbReference type="ARBA" id="ARBA00023136"/>
    </source>
</evidence>
<reference evidence="8" key="1">
    <citation type="journal article" date="2014" name="Int. J. Syst. Evol. Microbiol.">
        <title>Complete genome sequence of Corynebacterium casei LMG S-19264T (=DSM 44701T), isolated from a smear-ripened cheese.</title>
        <authorList>
            <consortium name="US DOE Joint Genome Institute (JGI-PGF)"/>
            <person name="Walter F."/>
            <person name="Albersmeier A."/>
            <person name="Kalinowski J."/>
            <person name="Ruckert C."/>
        </authorList>
    </citation>
    <scope>NUCLEOTIDE SEQUENCE</scope>
    <source>
        <strain evidence="8">CGMCC 1.10749</strain>
    </source>
</reference>
<keyword evidence="5 6" id="KW-0472">Membrane</keyword>
<dbReference type="InterPro" id="IPR001036">
    <property type="entry name" value="Acrflvin-R"/>
</dbReference>
<dbReference type="PANTHER" id="PTHR33406:SF13">
    <property type="entry name" value="MEMBRANE PROTEIN YDFJ"/>
    <property type="match status" value="1"/>
</dbReference>
<reference evidence="8" key="2">
    <citation type="submission" date="2020-09" db="EMBL/GenBank/DDBJ databases">
        <authorList>
            <person name="Sun Q."/>
            <person name="Zhou Y."/>
        </authorList>
    </citation>
    <scope>NUCLEOTIDE SEQUENCE</scope>
    <source>
        <strain evidence="8">CGMCC 1.10749</strain>
    </source>
</reference>
<feature type="transmembrane region" description="Helical" evidence="6">
    <location>
        <begin position="777"/>
        <end position="802"/>
    </location>
</feature>
<feature type="transmembrane region" description="Helical" evidence="6">
    <location>
        <begin position="634"/>
        <end position="653"/>
    </location>
</feature>
<dbReference type="AlphaFoldDB" id="A0A8H9KQN3"/>
<feature type="transmembrane region" description="Helical" evidence="6">
    <location>
        <begin position="660"/>
        <end position="681"/>
    </location>
</feature>
<dbReference type="InterPro" id="IPR000731">
    <property type="entry name" value="SSD"/>
</dbReference>
<name>A0A8H9KQN3_9MICO</name>
<dbReference type="RefSeq" id="WP_035945593.1">
    <property type="nucleotide sequence ID" value="NZ_BMEA01000002.1"/>
</dbReference>
<feature type="transmembrane region" description="Helical" evidence="6">
    <location>
        <begin position="746"/>
        <end position="771"/>
    </location>
</feature>
<dbReference type="GO" id="GO:0005886">
    <property type="term" value="C:plasma membrane"/>
    <property type="evidence" value="ECO:0007669"/>
    <property type="project" value="UniProtKB-SubCell"/>
</dbReference>
<accession>A0A8H9KQN3</accession>
<feature type="transmembrane region" description="Helical" evidence="6">
    <location>
        <begin position="701"/>
        <end position="725"/>
    </location>
</feature>
<dbReference type="PANTHER" id="PTHR33406">
    <property type="entry name" value="MEMBRANE PROTEIN MJ1562-RELATED"/>
    <property type="match status" value="1"/>
</dbReference>
<comment type="subcellular location">
    <subcellularLocation>
        <location evidence="1">Cell membrane</location>
        <topology evidence="1">Multi-pass membrane protein</topology>
    </subcellularLocation>
</comment>
<dbReference type="GO" id="GO:0022857">
    <property type="term" value="F:transmembrane transporter activity"/>
    <property type="evidence" value="ECO:0007669"/>
    <property type="project" value="InterPro"/>
</dbReference>
<dbReference type="Pfam" id="PF03176">
    <property type="entry name" value="MMPL"/>
    <property type="match status" value="2"/>
</dbReference>
<evidence type="ECO:0000313" key="8">
    <source>
        <dbReference type="EMBL" id="GGB79216.1"/>
    </source>
</evidence>
<evidence type="ECO:0000256" key="1">
    <source>
        <dbReference type="ARBA" id="ARBA00004651"/>
    </source>
</evidence>
<keyword evidence="4 6" id="KW-1133">Transmembrane helix</keyword>
<protein>
    <submittedName>
        <fullName evidence="8">Membrane protein</fullName>
    </submittedName>
</protein>